<dbReference type="AlphaFoldDB" id="A0A8S9ZBT0"/>
<dbReference type="Proteomes" id="UP000605970">
    <property type="component" value="Unassembled WGS sequence"/>
</dbReference>
<dbReference type="EMBL" id="JABEBT010000166">
    <property type="protein sequence ID" value="KAF7627138.1"/>
    <property type="molecule type" value="Genomic_DNA"/>
</dbReference>
<evidence type="ECO:0000313" key="3">
    <source>
        <dbReference type="Proteomes" id="UP000605970"/>
    </source>
</evidence>
<organism evidence="2 3">
    <name type="scientific">Meloidogyne graminicola</name>
    <dbReference type="NCBI Taxonomy" id="189291"/>
    <lineage>
        <taxon>Eukaryota</taxon>
        <taxon>Metazoa</taxon>
        <taxon>Ecdysozoa</taxon>
        <taxon>Nematoda</taxon>
        <taxon>Chromadorea</taxon>
        <taxon>Rhabditida</taxon>
        <taxon>Tylenchina</taxon>
        <taxon>Tylenchomorpha</taxon>
        <taxon>Tylenchoidea</taxon>
        <taxon>Meloidogynidae</taxon>
        <taxon>Meloidogyninae</taxon>
        <taxon>Meloidogyne</taxon>
    </lineage>
</organism>
<keyword evidence="3" id="KW-1185">Reference proteome</keyword>
<sequence length="67" mass="7456">MKLICFFFLLLLISSVNGQLVVTKDFCDKWCSCVLTLNLQLLCTEPCTTLVKACLVFVPTCKLPILG</sequence>
<feature type="chain" id="PRO_5035943670" evidence="1">
    <location>
        <begin position="19"/>
        <end position="67"/>
    </location>
</feature>
<protein>
    <submittedName>
        <fullName evidence="2">Uncharacterized protein</fullName>
    </submittedName>
</protein>
<reference evidence="2" key="1">
    <citation type="journal article" date="2020" name="Ecol. Evol.">
        <title>Genome structure and content of the rice root-knot nematode (Meloidogyne graminicola).</title>
        <authorList>
            <person name="Phan N.T."/>
            <person name="Danchin E.G.J."/>
            <person name="Klopp C."/>
            <person name="Perfus-Barbeoch L."/>
            <person name="Kozlowski D.K."/>
            <person name="Koutsovoulos G.D."/>
            <person name="Lopez-Roques C."/>
            <person name="Bouchez O."/>
            <person name="Zahm M."/>
            <person name="Besnard G."/>
            <person name="Bellafiore S."/>
        </authorList>
    </citation>
    <scope>NUCLEOTIDE SEQUENCE</scope>
    <source>
        <strain evidence="2">VN-18</strain>
    </source>
</reference>
<proteinExistence type="predicted"/>
<evidence type="ECO:0000313" key="2">
    <source>
        <dbReference type="EMBL" id="KAF7627138.1"/>
    </source>
</evidence>
<feature type="signal peptide" evidence="1">
    <location>
        <begin position="1"/>
        <end position="18"/>
    </location>
</feature>
<accession>A0A8S9ZBT0</accession>
<name>A0A8S9ZBT0_9BILA</name>
<keyword evidence="1" id="KW-0732">Signal</keyword>
<comment type="caution">
    <text evidence="2">The sequence shown here is derived from an EMBL/GenBank/DDBJ whole genome shotgun (WGS) entry which is preliminary data.</text>
</comment>
<evidence type="ECO:0000256" key="1">
    <source>
        <dbReference type="SAM" id="SignalP"/>
    </source>
</evidence>
<gene>
    <name evidence="2" type="ORF">Mgra_00009587</name>
</gene>